<dbReference type="EMBL" id="SRLO01000081">
    <property type="protein sequence ID" value="TNN77622.1"/>
    <property type="molecule type" value="Genomic_DNA"/>
</dbReference>
<proteinExistence type="predicted"/>
<dbReference type="AlphaFoldDB" id="A0A4Z2IK28"/>
<accession>A0A4Z2IK28</accession>
<evidence type="ECO:0000313" key="1">
    <source>
        <dbReference type="EMBL" id="TNN77622.1"/>
    </source>
</evidence>
<comment type="caution">
    <text evidence="1">The sequence shown here is derived from an EMBL/GenBank/DDBJ whole genome shotgun (WGS) entry which is preliminary data.</text>
</comment>
<gene>
    <name evidence="1" type="ORF">EYF80_012212</name>
</gene>
<organism evidence="1 2">
    <name type="scientific">Liparis tanakae</name>
    <name type="common">Tanaka's snailfish</name>
    <dbReference type="NCBI Taxonomy" id="230148"/>
    <lineage>
        <taxon>Eukaryota</taxon>
        <taxon>Metazoa</taxon>
        <taxon>Chordata</taxon>
        <taxon>Craniata</taxon>
        <taxon>Vertebrata</taxon>
        <taxon>Euteleostomi</taxon>
        <taxon>Actinopterygii</taxon>
        <taxon>Neopterygii</taxon>
        <taxon>Teleostei</taxon>
        <taxon>Neoteleostei</taxon>
        <taxon>Acanthomorphata</taxon>
        <taxon>Eupercaria</taxon>
        <taxon>Perciformes</taxon>
        <taxon>Cottioidei</taxon>
        <taxon>Cottales</taxon>
        <taxon>Liparidae</taxon>
        <taxon>Liparis</taxon>
    </lineage>
</organism>
<name>A0A4Z2IK28_9TELE</name>
<keyword evidence="2" id="KW-1185">Reference proteome</keyword>
<evidence type="ECO:0000313" key="2">
    <source>
        <dbReference type="Proteomes" id="UP000314294"/>
    </source>
</evidence>
<reference evidence="1 2" key="1">
    <citation type="submission" date="2019-03" db="EMBL/GenBank/DDBJ databases">
        <title>First draft genome of Liparis tanakae, snailfish: a comprehensive survey of snailfish specific genes.</title>
        <authorList>
            <person name="Kim W."/>
            <person name="Song I."/>
            <person name="Jeong J.-H."/>
            <person name="Kim D."/>
            <person name="Kim S."/>
            <person name="Ryu S."/>
            <person name="Song J.Y."/>
            <person name="Lee S.K."/>
        </authorList>
    </citation>
    <scope>NUCLEOTIDE SEQUENCE [LARGE SCALE GENOMIC DNA]</scope>
    <source>
        <tissue evidence="1">Muscle</tissue>
    </source>
</reference>
<sequence>MEKERWRKRMQSGRVETVALAHAEKPLKTFRIMARELLRQRWNNKQSNRVRYAALNLILTATVRHNIT</sequence>
<protein>
    <submittedName>
        <fullName evidence="1">Uncharacterized protein</fullName>
    </submittedName>
</protein>
<dbReference type="Proteomes" id="UP000314294">
    <property type="component" value="Unassembled WGS sequence"/>
</dbReference>